<proteinExistence type="predicted"/>
<dbReference type="AlphaFoldDB" id="A0A2A9PK09"/>
<organism evidence="2 3">
    <name type="scientific">Ophiocordyceps unilateralis</name>
    <name type="common">Zombie-ant fungus</name>
    <name type="synonym">Torrubia unilateralis</name>
    <dbReference type="NCBI Taxonomy" id="268505"/>
    <lineage>
        <taxon>Eukaryota</taxon>
        <taxon>Fungi</taxon>
        <taxon>Dikarya</taxon>
        <taxon>Ascomycota</taxon>
        <taxon>Pezizomycotina</taxon>
        <taxon>Sordariomycetes</taxon>
        <taxon>Hypocreomycetidae</taxon>
        <taxon>Hypocreales</taxon>
        <taxon>Ophiocordycipitaceae</taxon>
        <taxon>Ophiocordyceps</taxon>
    </lineage>
</organism>
<evidence type="ECO:0000313" key="3">
    <source>
        <dbReference type="Proteomes" id="UP000037136"/>
    </source>
</evidence>
<evidence type="ECO:0000256" key="1">
    <source>
        <dbReference type="SAM" id="MobiDB-lite"/>
    </source>
</evidence>
<name>A0A2A9PK09_OPHUN</name>
<gene>
    <name evidence="2" type="ORF">XA68_16499</name>
</gene>
<feature type="compositionally biased region" description="Low complexity" evidence="1">
    <location>
        <begin position="21"/>
        <end position="34"/>
    </location>
</feature>
<accession>A0A2A9PK09</accession>
<keyword evidence="3" id="KW-1185">Reference proteome</keyword>
<sequence length="70" mass="7277">MKNSPPPFFPPHPHLPPRGTSPSWSNPSRSPLSSQGRLSDGAWGRSGPSEHGSPTAAFSTCAACHGSVVK</sequence>
<evidence type="ECO:0000313" key="2">
    <source>
        <dbReference type="EMBL" id="PFH61699.1"/>
    </source>
</evidence>
<dbReference type="EMBL" id="LAZP02000058">
    <property type="protein sequence ID" value="PFH61699.1"/>
    <property type="molecule type" value="Genomic_DNA"/>
</dbReference>
<protein>
    <submittedName>
        <fullName evidence="2">Uncharacterized protein</fullName>
    </submittedName>
</protein>
<comment type="caution">
    <text evidence="2">The sequence shown here is derived from an EMBL/GenBank/DDBJ whole genome shotgun (WGS) entry which is preliminary data.</text>
</comment>
<feature type="compositionally biased region" description="Pro residues" evidence="1">
    <location>
        <begin position="1"/>
        <end position="16"/>
    </location>
</feature>
<reference evidence="2 3" key="2">
    <citation type="journal article" date="2017" name="Sci. Rep.">
        <title>Ant-infecting Ophiocordyceps genomes reveal a high diversity of potential behavioral manipulation genes and a possible major role for enterotoxins.</title>
        <authorList>
            <person name="de Bekker C."/>
            <person name="Ohm R.A."/>
            <person name="Evans H.C."/>
            <person name="Brachmann A."/>
            <person name="Hughes D.P."/>
        </authorList>
    </citation>
    <scope>NUCLEOTIDE SEQUENCE [LARGE SCALE GENOMIC DNA]</scope>
    <source>
        <strain evidence="2 3">SC16a</strain>
    </source>
</reference>
<reference evidence="2 3" key="1">
    <citation type="journal article" date="2015" name="BMC Genomics">
        <title>Gene expression during zombie ant biting behavior reflects the complexity underlying fungal parasitic behavioral manipulation.</title>
        <authorList>
            <person name="de Bekker C."/>
            <person name="Ohm R.A."/>
            <person name="Loreto R.G."/>
            <person name="Sebastian A."/>
            <person name="Albert I."/>
            <person name="Merrow M."/>
            <person name="Brachmann A."/>
            <person name="Hughes D.P."/>
        </authorList>
    </citation>
    <scope>NUCLEOTIDE SEQUENCE [LARGE SCALE GENOMIC DNA]</scope>
    <source>
        <strain evidence="2 3">SC16a</strain>
    </source>
</reference>
<feature type="region of interest" description="Disordered" evidence="1">
    <location>
        <begin position="1"/>
        <end position="58"/>
    </location>
</feature>
<dbReference type="Proteomes" id="UP000037136">
    <property type="component" value="Unassembled WGS sequence"/>
</dbReference>